<dbReference type="GO" id="GO:0006281">
    <property type="term" value="P:DNA repair"/>
    <property type="evidence" value="ECO:0007669"/>
    <property type="project" value="UniProtKB-KW"/>
</dbReference>
<dbReference type="GO" id="GO:0043139">
    <property type="term" value="F:5'-3' DNA helicase activity"/>
    <property type="evidence" value="ECO:0007669"/>
    <property type="project" value="UniProtKB-EC"/>
</dbReference>
<keyword evidence="1" id="KW-0067">ATP-binding</keyword>
<dbReference type="GO" id="GO:0005524">
    <property type="term" value="F:ATP binding"/>
    <property type="evidence" value="ECO:0007669"/>
    <property type="project" value="UniProtKB-KW"/>
</dbReference>
<dbReference type="PANTHER" id="PTHR10492:SF96">
    <property type="entry name" value="ATP-DEPENDENT DNA HELICASE"/>
    <property type="match status" value="1"/>
</dbReference>
<evidence type="ECO:0000259" key="2">
    <source>
        <dbReference type="Pfam" id="PF05970"/>
    </source>
</evidence>
<dbReference type="GO" id="GO:0000723">
    <property type="term" value="P:telomere maintenance"/>
    <property type="evidence" value="ECO:0007669"/>
    <property type="project" value="InterPro"/>
</dbReference>
<dbReference type="Pfam" id="PF05970">
    <property type="entry name" value="PIF1"/>
    <property type="match status" value="1"/>
</dbReference>
<dbReference type="GO" id="GO:0006310">
    <property type="term" value="P:DNA recombination"/>
    <property type="evidence" value="ECO:0007669"/>
    <property type="project" value="UniProtKB-KW"/>
</dbReference>
<feature type="non-terminal residue" evidence="3">
    <location>
        <position position="122"/>
    </location>
</feature>
<dbReference type="EMBL" id="BKCJ011071270">
    <property type="protein sequence ID" value="GFC79619.1"/>
    <property type="molecule type" value="Genomic_DNA"/>
</dbReference>
<proteinExistence type="inferred from homology"/>
<comment type="cofactor">
    <cofactor evidence="1">
        <name>Mg(2+)</name>
        <dbReference type="ChEBI" id="CHEBI:18420"/>
    </cofactor>
</comment>
<keyword evidence="1 3" id="KW-0347">Helicase</keyword>
<name>A0A699QWK7_TANCI</name>
<sequence length="122" mass="13607">MEESLCRITKNTQLGKLLADTDLIIWDEAPMINRHCFEALDMSLRDIADRPSSLFGEKSVLLGVSTLKHNIRLAKPDISLDERSLVNSFASWLLDVSDGKIGEPVDEDPENTSWVHVPPACC</sequence>
<dbReference type="EC" id="5.6.2.3" evidence="1"/>
<accession>A0A699QWK7</accession>
<comment type="similarity">
    <text evidence="1">Belongs to the helicase family.</text>
</comment>
<feature type="domain" description="DNA helicase Pif1-like DEAD-box helicase" evidence="2">
    <location>
        <begin position="2"/>
        <end position="63"/>
    </location>
</feature>
<dbReference type="InterPro" id="IPR010285">
    <property type="entry name" value="DNA_helicase_pif1-like_DEAD"/>
</dbReference>
<keyword evidence="1" id="KW-0234">DNA repair</keyword>
<comment type="catalytic activity">
    <reaction evidence="1">
        <text>ATP + H2O = ADP + phosphate + H(+)</text>
        <dbReference type="Rhea" id="RHEA:13065"/>
        <dbReference type="ChEBI" id="CHEBI:15377"/>
        <dbReference type="ChEBI" id="CHEBI:15378"/>
        <dbReference type="ChEBI" id="CHEBI:30616"/>
        <dbReference type="ChEBI" id="CHEBI:43474"/>
        <dbReference type="ChEBI" id="CHEBI:456216"/>
        <dbReference type="EC" id="5.6.2.3"/>
    </reaction>
</comment>
<evidence type="ECO:0000256" key="1">
    <source>
        <dbReference type="RuleBase" id="RU363044"/>
    </source>
</evidence>
<comment type="caution">
    <text evidence="3">The sequence shown here is derived from an EMBL/GenBank/DDBJ whole genome shotgun (WGS) entry which is preliminary data.</text>
</comment>
<gene>
    <name evidence="3" type="ORF">Tci_851589</name>
</gene>
<dbReference type="AlphaFoldDB" id="A0A699QWK7"/>
<protein>
    <recommendedName>
        <fullName evidence="1">ATP-dependent DNA helicase</fullName>
        <ecNumber evidence="1">5.6.2.3</ecNumber>
    </recommendedName>
</protein>
<evidence type="ECO:0000313" key="3">
    <source>
        <dbReference type="EMBL" id="GFC79619.1"/>
    </source>
</evidence>
<keyword evidence="1" id="KW-0227">DNA damage</keyword>
<keyword evidence="1" id="KW-0547">Nucleotide-binding</keyword>
<keyword evidence="1" id="KW-0378">Hydrolase</keyword>
<reference evidence="3" key="1">
    <citation type="journal article" date="2019" name="Sci. Rep.">
        <title>Draft genome of Tanacetum cinerariifolium, the natural source of mosquito coil.</title>
        <authorList>
            <person name="Yamashiro T."/>
            <person name="Shiraishi A."/>
            <person name="Satake H."/>
            <person name="Nakayama K."/>
        </authorList>
    </citation>
    <scope>NUCLEOTIDE SEQUENCE</scope>
</reference>
<keyword evidence="1" id="KW-0233">DNA recombination</keyword>
<dbReference type="GO" id="GO:0016787">
    <property type="term" value="F:hydrolase activity"/>
    <property type="evidence" value="ECO:0007669"/>
    <property type="project" value="UniProtKB-KW"/>
</dbReference>
<dbReference type="PANTHER" id="PTHR10492">
    <property type="match status" value="1"/>
</dbReference>
<organism evidence="3">
    <name type="scientific">Tanacetum cinerariifolium</name>
    <name type="common">Dalmatian daisy</name>
    <name type="synonym">Chrysanthemum cinerariifolium</name>
    <dbReference type="NCBI Taxonomy" id="118510"/>
    <lineage>
        <taxon>Eukaryota</taxon>
        <taxon>Viridiplantae</taxon>
        <taxon>Streptophyta</taxon>
        <taxon>Embryophyta</taxon>
        <taxon>Tracheophyta</taxon>
        <taxon>Spermatophyta</taxon>
        <taxon>Magnoliopsida</taxon>
        <taxon>eudicotyledons</taxon>
        <taxon>Gunneridae</taxon>
        <taxon>Pentapetalae</taxon>
        <taxon>asterids</taxon>
        <taxon>campanulids</taxon>
        <taxon>Asterales</taxon>
        <taxon>Asteraceae</taxon>
        <taxon>Asteroideae</taxon>
        <taxon>Anthemideae</taxon>
        <taxon>Anthemidinae</taxon>
        <taxon>Tanacetum</taxon>
    </lineage>
</organism>